<dbReference type="InterPro" id="IPR008209">
    <property type="entry name" value="PEP_carboxykinase_GTP"/>
</dbReference>
<comment type="similarity">
    <text evidence="1 9">Belongs to the phosphoenolpyruvate carboxykinase [GTP] family.</text>
</comment>
<evidence type="ECO:0000313" key="14">
    <source>
        <dbReference type="Proteomes" id="UP000749311"/>
    </source>
</evidence>
<dbReference type="InterPro" id="IPR018091">
    <property type="entry name" value="PEP_carboxykin_GTP_CS"/>
</dbReference>
<proteinExistence type="inferred from homology"/>
<evidence type="ECO:0000256" key="10">
    <source>
        <dbReference type="SAM" id="MobiDB-lite"/>
    </source>
</evidence>
<feature type="binding site" evidence="9">
    <location>
        <begin position="417"/>
        <end position="419"/>
    </location>
    <ligand>
        <name>substrate</name>
    </ligand>
</feature>
<dbReference type="Gene3D" id="3.40.449.10">
    <property type="entry name" value="Phosphoenolpyruvate Carboxykinase, domain 1"/>
    <property type="match status" value="1"/>
</dbReference>
<evidence type="ECO:0000256" key="4">
    <source>
        <dbReference type="ARBA" id="ARBA00022741"/>
    </source>
</evidence>
<dbReference type="InterPro" id="IPR035078">
    <property type="entry name" value="PEP_carboxykinase_GTP_N"/>
</dbReference>
<evidence type="ECO:0000313" key="13">
    <source>
        <dbReference type="EMBL" id="NIH58779.1"/>
    </source>
</evidence>
<comment type="cofactor">
    <cofactor evidence="9">
        <name>Mn(2+)</name>
        <dbReference type="ChEBI" id="CHEBI:29035"/>
    </cofactor>
    <text evidence="9">Binds 1 Mn(2+) ion per subunit.</text>
</comment>
<keyword evidence="5 9" id="KW-0210">Decarboxylase</keyword>
<comment type="subunit">
    <text evidence="9">Monomer.</text>
</comment>
<name>A0ABX0SKD1_9ACTN</name>
<evidence type="ECO:0000259" key="12">
    <source>
        <dbReference type="Pfam" id="PF17297"/>
    </source>
</evidence>
<comment type="subcellular location">
    <subcellularLocation>
        <location evidence="9">Cytoplasm</location>
    </subcellularLocation>
</comment>
<dbReference type="InterPro" id="IPR013035">
    <property type="entry name" value="PEP_carboxykinase_C"/>
</dbReference>
<keyword evidence="14" id="KW-1185">Reference proteome</keyword>
<feature type="region of interest" description="Disordered" evidence="10">
    <location>
        <begin position="403"/>
        <end position="425"/>
    </location>
</feature>
<feature type="binding site" evidence="9">
    <location>
        <position position="450"/>
    </location>
    <ligand>
        <name>GTP</name>
        <dbReference type="ChEBI" id="CHEBI:37565"/>
    </ligand>
</feature>
<dbReference type="Pfam" id="PF00821">
    <property type="entry name" value="PEPCK_GTP"/>
    <property type="match status" value="1"/>
</dbReference>
<dbReference type="SUPFAM" id="SSF68923">
    <property type="entry name" value="PEP carboxykinase N-terminal domain"/>
    <property type="match status" value="1"/>
</dbReference>
<feature type="active site" evidence="9">
    <location>
        <position position="296"/>
    </location>
</feature>
<keyword evidence="3 9" id="KW-0479">Metal-binding</keyword>
<dbReference type="Pfam" id="PF17297">
    <property type="entry name" value="PEPCK_N"/>
    <property type="match status" value="1"/>
</dbReference>
<feature type="binding site" evidence="9">
    <location>
        <begin position="243"/>
        <end position="245"/>
    </location>
    <ligand>
        <name>substrate</name>
    </ligand>
</feature>
<feature type="domain" description="Phosphoenolpyruvate carboxykinase GTP-utilising N-terminal" evidence="12">
    <location>
        <begin position="42"/>
        <end position="264"/>
    </location>
</feature>
<dbReference type="InterPro" id="IPR035077">
    <property type="entry name" value="PEP_carboxykinase_GTP_C"/>
</dbReference>
<feature type="binding site" evidence="9">
    <location>
        <position position="102"/>
    </location>
    <ligand>
        <name>substrate</name>
    </ligand>
</feature>
<comment type="caution">
    <text evidence="13">The sequence shown here is derived from an EMBL/GenBank/DDBJ whole genome shotgun (WGS) entry which is preliminary data.</text>
</comment>
<protein>
    <recommendedName>
        <fullName evidence="9">Phosphoenolpyruvate carboxykinase [GTP]</fullName>
        <shortName evidence="9">PEP carboxykinase</shortName>
        <shortName evidence="9">PEPCK</shortName>
        <ecNumber evidence="9">4.1.1.32</ecNumber>
    </recommendedName>
    <alternativeName>
        <fullName evidence="9">GTP-dependent phosphoenolpyruvate carboxykinase</fullName>
        <shortName evidence="9">GTP-PEPCK</shortName>
    </alternativeName>
</protein>
<dbReference type="NCBIfam" id="NF003253">
    <property type="entry name" value="PRK04210.1"/>
    <property type="match status" value="1"/>
</dbReference>
<gene>
    <name evidence="9" type="primary">pckG</name>
    <name evidence="13" type="ORF">FB473_003480</name>
</gene>
<evidence type="ECO:0000256" key="5">
    <source>
        <dbReference type="ARBA" id="ARBA00022793"/>
    </source>
</evidence>
<dbReference type="GO" id="GO:0004613">
    <property type="term" value="F:phosphoenolpyruvate carboxykinase (GTP) activity"/>
    <property type="evidence" value="ECO:0007669"/>
    <property type="project" value="UniProtKB-EC"/>
</dbReference>
<dbReference type="PANTHER" id="PTHR11561">
    <property type="entry name" value="PHOSPHOENOLPYRUVATE CARBOXYKINASE"/>
    <property type="match status" value="1"/>
</dbReference>
<dbReference type="EC" id="4.1.1.32" evidence="9"/>
<evidence type="ECO:0000256" key="8">
    <source>
        <dbReference type="ARBA" id="ARBA00023239"/>
    </source>
</evidence>
<dbReference type="PIRSF" id="PIRSF001348">
    <property type="entry name" value="PEP_carboxykinase_GTP"/>
    <property type="match status" value="1"/>
</dbReference>
<dbReference type="RefSeq" id="WP_167171912.1">
    <property type="nucleotide sequence ID" value="NZ_BAAAOO010000006.1"/>
</dbReference>
<feature type="binding site" evidence="9">
    <location>
        <position position="319"/>
    </location>
    <ligand>
        <name>Mn(2+)</name>
        <dbReference type="ChEBI" id="CHEBI:29035"/>
    </ligand>
</feature>
<dbReference type="EMBL" id="JAAMOZ010000005">
    <property type="protein sequence ID" value="NIH58779.1"/>
    <property type="molecule type" value="Genomic_DNA"/>
</dbReference>
<reference evidence="13 14" key="1">
    <citation type="submission" date="2020-02" db="EMBL/GenBank/DDBJ databases">
        <title>Sequencing the genomes of 1000 actinobacteria strains.</title>
        <authorList>
            <person name="Klenk H.-P."/>
        </authorList>
    </citation>
    <scope>NUCLEOTIDE SEQUENCE [LARGE SCALE GENOMIC DNA]</scope>
    <source>
        <strain evidence="13 14">DSM 19609</strain>
    </source>
</reference>
<comment type="function">
    <text evidence="9">Catalyzes the conversion of oxaloacetate (OAA) to phosphoenolpyruvate (PEP), the rate-limiting step in the metabolic pathway that produces glucose from lactate and other precursors derived from the citric acid cycle.</text>
</comment>
<sequence length="646" mass="72479">MTVETTETRQETTKGAPEGGEASLTQGIPTIGEVPRLARLVEWVARVAELTRPAAIRYCDGSETEWHELVDLLVDKGCATRLAEDRFPNSIYVRTDPDDVARVEDQTFICSVREEDAGPLNNWMNPRAMKRIMRGLYEGCMEGRTMYVIPFCMGPLDAVDPKFGVEVTDSPYVVCSMRIMTRMGRPALDEMVQRDAAFVPCLHSVGLPLPPGTKDVTWPCDSQHVYISHFPEERTVWSYGSGYGGNSLLGKKCYALRIASVMARDEGWLAEHMLILKLTSPQGKTYHICAAFPSACGKTNLAMIRPTIPGWKAETIGDDIAWMRFGPDGRLYAVNPETGFFGVAPGTGDATNPNAMATIREGNSIFTNVALTDDGGVWWEGMTEQVPEHLMDWRGRSWTREYGPEGGRHTDKAAHPNSRFTTPTKQCPTLAEEFDSPRGVPIDIMIFGGRRENTIPLVNEAHDWQHGVFLGATCSSETTAAAVGMVGVVRRDPMAMRPFIGYHVGDYLEHWLKIGRTHDRSRLPRIFYVNWFLKDAQGRFLWPGFGDNSRVLKWMIDRLEGRVDAIQTPIGLLPKPEDIDVNGLDIDPATVRMVTRFVPHEWVDELPRIGQWFDFLGDKLPTELDEEYARLRSGVLKACEREPRPR</sequence>
<comment type="pathway">
    <text evidence="9">Carbohydrate biosynthesis; gluconeogenesis.</text>
</comment>
<feature type="domain" description="Phosphoenolpyruvate carboxykinase C-terminal P-loop" evidence="11">
    <location>
        <begin position="268"/>
        <end position="632"/>
    </location>
</feature>
<keyword evidence="6 9" id="KW-0342">GTP-binding</keyword>
<evidence type="ECO:0000256" key="9">
    <source>
        <dbReference type="HAMAP-Rule" id="MF_00452"/>
    </source>
</evidence>
<feature type="compositionally biased region" description="Basic and acidic residues" evidence="10">
    <location>
        <begin position="403"/>
        <end position="414"/>
    </location>
</feature>
<organism evidence="13 14">
    <name type="scientific">Brooklawnia cerclae</name>
    <dbReference type="NCBI Taxonomy" id="349934"/>
    <lineage>
        <taxon>Bacteria</taxon>
        <taxon>Bacillati</taxon>
        <taxon>Actinomycetota</taxon>
        <taxon>Actinomycetes</taxon>
        <taxon>Propionibacteriales</taxon>
        <taxon>Propionibacteriaceae</taxon>
        <taxon>Brooklawnia</taxon>
    </lineage>
</organism>
<feature type="binding site" evidence="9">
    <location>
        <position position="294"/>
    </location>
    <ligand>
        <name>substrate</name>
    </ligand>
</feature>
<evidence type="ECO:0000256" key="1">
    <source>
        <dbReference type="ARBA" id="ARBA00005796"/>
    </source>
</evidence>
<evidence type="ECO:0000256" key="3">
    <source>
        <dbReference type="ARBA" id="ARBA00022723"/>
    </source>
</evidence>
<keyword evidence="8 9" id="KW-0456">Lyase</keyword>
<evidence type="ECO:0000259" key="11">
    <source>
        <dbReference type="Pfam" id="PF00821"/>
    </source>
</evidence>
<dbReference type="HAMAP" id="MF_00452">
    <property type="entry name" value="PEPCK_GTP"/>
    <property type="match status" value="1"/>
</dbReference>
<dbReference type="PROSITE" id="PS00505">
    <property type="entry name" value="PEPCK_GTP"/>
    <property type="match status" value="1"/>
</dbReference>
<feature type="binding site" evidence="9">
    <location>
        <begin position="545"/>
        <end position="548"/>
    </location>
    <ligand>
        <name>GTP</name>
        <dbReference type="ChEBI" id="CHEBI:37565"/>
    </ligand>
</feature>
<keyword evidence="7 9" id="KW-0464">Manganese</keyword>
<dbReference type="CDD" id="cd00819">
    <property type="entry name" value="PEPCK_GTP"/>
    <property type="match status" value="1"/>
</dbReference>
<dbReference type="InterPro" id="IPR008210">
    <property type="entry name" value="PEP_carboxykinase_N"/>
</dbReference>
<keyword evidence="9" id="KW-0963">Cytoplasm</keyword>
<evidence type="ECO:0000256" key="6">
    <source>
        <dbReference type="ARBA" id="ARBA00023134"/>
    </source>
</evidence>
<feature type="binding site" evidence="9">
    <location>
        <position position="272"/>
    </location>
    <ligand>
        <name>Mn(2+)</name>
        <dbReference type="ChEBI" id="CHEBI:29035"/>
    </ligand>
</feature>
<comment type="catalytic activity">
    <reaction evidence="9">
        <text>oxaloacetate + GTP = phosphoenolpyruvate + GDP + CO2</text>
        <dbReference type="Rhea" id="RHEA:10388"/>
        <dbReference type="ChEBI" id="CHEBI:16452"/>
        <dbReference type="ChEBI" id="CHEBI:16526"/>
        <dbReference type="ChEBI" id="CHEBI:37565"/>
        <dbReference type="ChEBI" id="CHEBI:58189"/>
        <dbReference type="ChEBI" id="CHEBI:58702"/>
        <dbReference type="EC" id="4.1.1.32"/>
    </reaction>
</comment>
<keyword evidence="4 9" id="KW-0547">Nucleotide-binding</keyword>
<evidence type="ECO:0000256" key="7">
    <source>
        <dbReference type="ARBA" id="ARBA00023211"/>
    </source>
</evidence>
<feature type="binding site" evidence="9">
    <location>
        <position position="252"/>
    </location>
    <ligand>
        <name>Mn(2+)</name>
        <dbReference type="ChEBI" id="CHEBI:29035"/>
    </ligand>
</feature>
<feature type="region of interest" description="Disordered" evidence="10">
    <location>
        <begin position="1"/>
        <end position="28"/>
    </location>
</feature>
<keyword evidence="2 9" id="KW-0312">Gluconeogenesis</keyword>
<dbReference type="SUPFAM" id="SSF53795">
    <property type="entry name" value="PEP carboxykinase-like"/>
    <property type="match status" value="1"/>
</dbReference>
<accession>A0ABX0SKD1</accession>
<dbReference type="Gene3D" id="2.170.8.10">
    <property type="entry name" value="Phosphoenolpyruvate Carboxykinase, domain 2"/>
    <property type="match status" value="1"/>
</dbReference>
<dbReference type="PANTHER" id="PTHR11561:SF0">
    <property type="entry name" value="PHOSPHOENOLPYRUVATE CARBOXYKINASE [GTP]-RELATED"/>
    <property type="match status" value="1"/>
</dbReference>
<dbReference type="Proteomes" id="UP000749311">
    <property type="component" value="Unassembled WGS sequence"/>
</dbReference>
<dbReference type="Gene3D" id="3.90.228.20">
    <property type="match status" value="1"/>
</dbReference>
<evidence type="ECO:0000256" key="2">
    <source>
        <dbReference type="ARBA" id="ARBA00022432"/>
    </source>
</evidence>
<feature type="binding site" evidence="9">
    <location>
        <begin position="295"/>
        <end position="300"/>
    </location>
    <ligand>
        <name>GTP</name>
        <dbReference type="ChEBI" id="CHEBI:37565"/>
    </ligand>
</feature>
<feature type="binding site" evidence="9">
    <location>
        <position position="419"/>
    </location>
    <ligand>
        <name>GTP</name>
        <dbReference type="ChEBI" id="CHEBI:37565"/>
    </ligand>
</feature>
<feature type="compositionally biased region" description="Basic and acidic residues" evidence="10">
    <location>
        <begin position="1"/>
        <end position="12"/>
    </location>
</feature>